<evidence type="ECO:0000313" key="3">
    <source>
        <dbReference type="Proteomes" id="UP000054485"/>
    </source>
</evidence>
<gene>
    <name evidence="2" type="ORF">CY34DRAFT_100061</name>
</gene>
<dbReference type="HOGENOM" id="CLU_003703_1_2_1"/>
<reference evidence="2 3" key="1">
    <citation type="submission" date="2014-04" db="EMBL/GenBank/DDBJ databases">
        <authorList>
            <consortium name="DOE Joint Genome Institute"/>
            <person name="Kuo A."/>
            <person name="Ruytinx J."/>
            <person name="Rineau F."/>
            <person name="Colpaert J."/>
            <person name="Kohler A."/>
            <person name="Nagy L.G."/>
            <person name="Floudas D."/>
            <person name="Copeland A."/>
            <person name="Barry K.W."/>
            <person name="Cichocki N."/>
            <person name="Veneault-Fourrey C."/>
            <person name="LaButti K."/>
            <person name="Lindquist E.A."/>
            <person name="Lipzen A."/>
            <person name="Lundell T."/>
            <person name="Morin E."/>
            <person name="Murat C."/>
            <person name="Sun H."/>
            <person name="Tunlid A."/>
            <person name="Henrissat B."/>
            <person name="Grigoriev I.V."/>
            <person name="Hibbett D.S."/>
            <person name="Martin F."/>
            <person name="Nordberg H.P."/>
            <person name="Cantor M.N."/>
            <person name="Hua S.X."/>
        </authorList>
    </citation>
    <scope>NUCLEOTIDE SEQUENCE [LARGE SCALE GENOMIC DNA]</scope>
    <source>
        <strain evidence="2 3">UH-Slu-Lm8-n1</strain>
    </source>
</reference>
<protein>
    <recommendedName>
        <fullName evidence="1">CxC2-like cysteine cluster KDZ transposase-associated domain-containing protein</fullName>
    </recommendedName>
</protein>
<evidence type="ECO:0000259" key="1">
    <source>
        <dbReference type="Pfam" id="PF18803"/>
    </source>
</evidence>
<evidence type="ECO:0000313" key="2">
    <source>
        <dbReference type="EMBL" id="KIK33179.1"/>
    </source>
</evidence>
<keyword evidence="3" id="KW-1185">Reference proteome</keyword>
<sequence>LLMWLKYRGLFLHEILRLEGRCNKAGAQCCSECDCPTPEYRCRDCLGSELYCSACILSAHVRHPLHQLEKWNGNYFEQISLKTMGLRIQLGHPTGQRCLTPRRAFNDDFVVVDSHGIHEVSLDFCDCATAESHFQQLLQISWFPSTTSDPKTAVTFRVLEQYHLLSFESKVSAYEFYHSLRRMHILQ</sequence>
<dbReference type="AlphaFoldDB" id="A0A0D0A4J5"/>
<accession>A0A0D0A4J5</accession>
<dbReference type="EMBL" id="KN836003">
    <property type="protein sequence ID" value="KIK33179.1"/>
    <property type="molecule type" value="Genomic_DNA"/>
</dbReference>
<dbReference type="Proteomes" id="UP000054485">
    <property type="component" value="Unassembled WGS sequence"/>
</dbReference>
<dbReference type="STRING" id="930992.A0A0D0A4J5"/>
<name>A0A0D0A4J5_9AGAM</name>
<proteinExistence type="predicted"/>
<feature type="domain" description="CxC2-like cysteine cluster KDZ transposase-associated" evidence="1">
    <location>
        <begin position="81"/>
        <end position="183"/>
    </location>
</feature>
<dbReference type="OrthoDB" id="2682806at2759"/>
<dbReference type="InParanoid" id="A0A0D0A4J5"/>
<dbReference type="InterPro" id="IPR041457">
    <property type="entry name" value="CxC2_KDZ-assoc"/>
</dbReference>
<dbReference type="Pfam" id="PF18803">
    <property type="entry name" value="CxC2"/>
    <property type="match status" value="1"/>
</dbReference>
<reference evidence="3" key="2">
    <citation type="submission" date="2015-01" db="EMBL/GenBank/DDBJ databases">
        <title>Evolutionary Origins and Diversification of the Mycorrhizal Mutualists.</title>
        <authorList>
            <consortium name="DOE Joint Genome Institute"/>
            <consortium name="Mycorrhizal Genomics Consortium"/>
            <person name="Kohler A."/>
            <person name="Kuo A."/>
            <person name="Nagy L.G."/>
            <person name="Floudas D."/>
            <person name="Copeland A."/>
            <person name="Barry K.W."/>
            <person name="Cichocki N."/>
            <person name="Veneault-Fourrey C."/>
            <person name="LaButti K."/>
            <person name="Lindquist E.A."/>
            <person name="Lipzen A."/>
            <person name="Lundell T."/>
            <person name="Morin E."/>
            <person name="Murat C."/>
            <person name="Riley R."/>
            <person name="Ohm R."/>
            <person name="Sun H."/>
            <person name="Tunlid A."/>
            <person name="Henrissat B."/>
            <person name="Grigoriev I.V."/>
            <person name="Hibbett D.S."/>
            <person name="Martin F."/>
        </authorList>
    </citation>
    <scope>NUCLEOTIDE SEQUENCE [LARGE SCALE GENOMIC DNA]</scope>
    <source>
        <strain evidence="3">UH-Slu-Lm8-n1</strain>
    </source>
</reference>
<feature type="non-terminal residue" evidence="2">
    <location>
        <position position="1"/>
    </location>
</feature>
<organism evidence="2 3">
    <name type="scientific">Suillus luteus UH-Slu-Lm8-n1</name>
    <dbReference type="NCBI Taxonomy" id="930992"/>
    <lineage>
        <taxon>Eukaryota</taxon>
        <taxon>Fungi</taxon>
        <taxon>Dikarya</taxon>
        <taxon>Basidiomycota</taxon>
        <taxon>Agaricomycotina</taxon>
        <taxon>Agaricomycetes</taxon>
        <taxon>Agaricomycetidae</taxon>
        <taxon>Boletales</taxon>
        <taxon>Suillineae</taxon>
        <taxon>Suillaceae</taxon>
        <taxon>Suillus</taxon>
    </lineage>
</organism>